<dbReference type="Proteomes" id="UP000053611">
    <property type="component" value="Unassembled WGS sequence"/>
</dbReference>
<dbReference type="EMBL" id="KQ087236">
    <property type="protein sequence ID" value="KLT40364.1"/>
    <property type="molecule type" value="Genomic_DNA"/>
</dbReference>
<protein>
    <submittedName>
        <fullName evidence="2">Uncharacterized protein</fullName>
    </submittedName>
</protein>
<gene>
    <name evidence="2" type="ORF">CC85DRAFT_293289</name>
</gene>
<feature type="compositionally biased region" description="Basic and acidic residues" evidence="1">
    <location>
        <begin position="68"/>
        <end position="82"/>
    </location>
</feature>
<keyword evidence="3" id="KW-1185">Reference proteome</keyword>
<name>A0A0J1AYF7_9TREE</name>
<proteinExistence type="predicted"/>
<organism evidence="2 3">
    <name type="scientific">Cutaneotrichosporon oleaginosum</name>
    <dbReference type="NCBI Taxonomy" id="879819"/>
    <lineage>
        <taxon>Eukaryota</taxon>
        <taxon>Fungi</taxon>
        <taxon>Dikarya</taxon>
        <taxon>Basidiomycota</taxon>
        <taxon>Agaricomycotina</taxon>
        <taxon>Tremellomycetes</taxon>
        <taxon>Trichosporonales</taxon>
        <taxon>Trichosporonaceae</taxon>
        <taxon>Cutaneotrichosporon</taxon>
    </lineage>
</organism>
<sequence length="199" mass="21053">MDDDWVTVTPRTPFADAELVALDDVRDLVAENYALLAENGRLRRALEEQARAAEDGVWVAVAHKSKEKRAEGQKAGDKKKSVAPDNPKAKNLTVDNPKSKGKTASADAVAPATPTLGRPVTKAAPLPGPPGVSSCQKAGVGCHKCPSLAIDPHTHGVGRCLDALRAHGASSYAAAVRRDSKTATEPHDVKTLVEWWAAQ</sequence>
<evidence type="ECO:0000313" key="2">
    <source>
        <dbReference type="EMBL" id="KLT40364.1"/>
    </source>
</evidence>
<dbReference type="AlphaFoldDB" id="A0A0J1AYF7"/>
<reference evidence="2 3" key="1">
    <citation type="submission" date="2015-03" db="EMBL/GenBank/DDBJ databases">
        <title>Genomics and transcriptomics of the oil-accumulating basidiomycete yeast T. oleaginosus allow insights into substrate utilization and the diverse evolutionary trajectories of mating systems in fungi.</title>
        <authorList>
            <consortium name="DOE Joint Genome Institute"/>
            <person name="Kourist R."/>
            <person name="Kracht O."/>
            <person name="Bracharz F."/>
            <person name="Lipzen A."/>
            <person name="Nolan M."/>
            <person name="Ohm R."/>
            <person name="Grigoriev I."/>
            <person name="Sun S."/>
            <person name="Heitman J."/>
            <person name="Bruck T."/>
            <person name="Nowrousian M."/>
        </authorList>
    </citation>
    <scope>NUCLEOTIDE SEQUENCE [LARGE SCALE GENOMIC DNA]</scope>
    <source>
        <strain evidence="2 3">IBC0246</strain>
    </source>
</reference>
<feature type="region of interest" description="Disordered" evidence="1">
    <location>
        <begin position="63"/>
        <end position="120"/>
    </location>
</feature>
<evidence type="ECO:0000256" key="1">
    <source>
        <dbReference type="SAM" id="MobiDB-lite"/>
    </source>
</evidence>
<evidence type="ECO:0000313" key="3">
    <source>
        <dbReference type="Proteomes" id="UP000053611"/>
    </source>
</evidence>
<accession>A0A0J1AYF7</accession>